<gene>
    <name evidence="1" type="ORF">MESMT1_0866</name>
</gene>
<reference evidence="1 2" key="1">
    <citation type="submission" date="2016-09" db="EMBL/GenBank/DDBJ databases">
        <title>Complete Genome Sequence of Methanosarcina thermophila MT-1.</title>
        <authorList>
            <person name="Kouzuma A."/>
        </authorList>
    </citation>
    <scope>NUCLEOTIDE SEQUENCE [LARGE SCALE GENOMIC DNA]</scope>
    <source>
        <strain evidence="1 2">MT-1</strain>
    </source>
</reference>
<evidence type="ECO:0000313" key="1">
    <source>
        <dbReference type="EMBL" id="BAW28796.1"/>
    </source>
</evidence>
<dbReference type="AlphaFoldDB" id="A0A3G9CRS1"/>
<evidence type="ECO:0000313" key="2">
    <source>
        <dbReference type="Proteomes" id="UP000265557"/>
    </source>
</evidence>
<dbReference type="EMBL" id="AP017646">
    <property type="protein sequence ID" value="BAW28796.1"/>
    <property type="molecule type" value="Genomic_DNA"/>
</dbReference>
<dbReference type="Proteomes" id="UP000265557">
    <property type="component" value="Chromosome"/>
</dbReference>
<protein>
    <submittedName>
        <fullName evidence="1">Uncharacterized protein</fullName>
    </submittedName>
</protein>
<proteinExistence type="predicted"/>
<organism evidence="1 2">
    <name type="scientific">Methanosarcina thermophila</name>
    <dbReference type="NCBI Taxonomy" id="2210"/>
    <lineage>
        <taxon>Archaea</taxon>
        <taxon>Methanobacteriati</taxon>
        <taxon>Methanobacteriota</taxon>
        <taxon>Stenosarchaea group</taxon>
        <taxon>Methanomicrobia</taxon>
        <taxon>Methanosarcinales</taxon>
        <taxon>Methanosarcinaceae</taxon>
        <taxon>Methanosarcina</taxon>
    </lineage>
</organism>
<accession>A0A3G9CRS1</accession>
<sequence>MLDCAEVLLNTMFSGLREGRTWFLTSIFPEALINIFPDLILRNLRSEFILQAAVALQVFYLFLQ</sequence>
<name>A0A3G9CRS1_METTE</name>